<evidence type="ECO:0000313" key="4">
    <source>
        <dbReference type="Proteomes" id="UP000765509"/>
    </source>
</evidence>
<protein>
    <submittedName>
        <fullName evidence="3">Uncharacterized protein</fullName>
    </submittedName>
</protein>
<accession>A0A9Q3J6J7</accession>
<name>A0A9Q3J6J7_9BASI</name>
<feature type="coiled-coil region" evidence="1">
    <location>
        <begin position="116"/>
        <end position="143"/>
    </location>
</feature>
<proteinExistence type="predicted"/>
<evidence type="ECO:0000256" key="1">
    <source>
        <dbReference type="SAM" id="Coils"/>
    </source>
</evidence>
<comment type="caution">
    <text evidence="3">The sequence shown here is derived from an EMBL/GenBank/DDBJ whole genome shotgun (WGS) entry which is preliminary data.</text>
</comment>
<keyword evidence="4" id="KW-1185">Reference proteome</keyword>
<feature type="compositionally biased region" description="Basic and acidic residues" evidence="2">
    <location>
        <begin position="26"/>
        <end position="40"/>
    </location>
</feature>
<feature type="region of interest" description="Disordered" evidence="2">
    <location>
        <begin position="21"/>
        <end position="45"/>
    </location>
</feature>
<evidence type="ECO:0000313" key="3">
    <source>
        <dbReference type="EMBL" id="MBW0556276.1"/>
    </source>
</evidence>
<dbReference type="AlphaFoldDB" id="A0A9Q3J6J7"/>
<sequence length="231" mass="26845">MGCIYSIFSFDLVHKPGKNFTIPDGLSRRPPSEDEEKEKSDFDEEEELIKQHPGFGVEHNNIKQLAGIKLPSKQEGFQFGQKAVLPIDIEARTYLEIEWQKVQSSEYLLEARAEQLSVKEEMRKRAKEKLKKAREDSVKYGDRKLAHQIRNLLHPGQIFLVYNKALESQCGSLLKNRWDGPCRAVRQINNGPYEVEELDGTKLARRLSESQIKKFYPRGKEEAEYEEDFDE</sequence>
<dbReference type="Proteomes" id="UP000765509">
    <property type="component" value="Unassembled WGS sequence"/>
</dbReference>
<gene>
    <name evidence="3" type="ORF">O181_095991</name>
</gene>
<organism evidence="3 4">
    <name type="scientific">Austropuccinia psidii MF-1</name>
    <dbReference type="NCBI Taxonomy" id="1389203"/>
    <lineage>
        <taxon>Eukaryota</taxon>
        <taxon>Fungi</taxon>
        <taxon>Dikarya</taxon>
        <taxon>Basidiomycota</taxon>
        <taxon>Pucciniomycotina</taxon>
        <taxon>Pucciniomycetes</taxon>
        <taxon>Pucciniales</taxon>
        <taxon>Sphaerophragmiaceae</taxon>
        <taxon>Austropuccinia</taxon>
    </lineage>
</organism>
<evidence type="ECO:0000256" key="2">
    <source>
        <dbReference type="SAM" id="MobiDB-lite"/>
    </source>
</evidence>
<dbReference type="EMBL" id="AVOT02063645">
    <property type="protein sequence ID" value="MBW0556276.1"/>
    <property type="molecule type" value="Genomic_DNA"/>
</dbReference>
<reference evidence="3" key="1">
    <citation type="submission" date="2021-03" db="EMBL/GenBank/DDBJ databases">
        <title>Draft genome sequence of rust myrtle Austropuccinia psidii MF-1, a brazilian biotype.</title>
        <authorList>
            <person name="Quecine M.C."/>
            <person name="Pachon D.M.R."/>
            <person name="Bonatelli M.L."/>
            <person name="Correr F.H."/>
            <person name="Franceschini L.M."/>
            <person name="Leite T.F."/>
            <person name="Margarido G.R.A."/>
            <person name="Almeida C.A."/>
            <person name="Ferrarezi J.A."/>
            <person name="Labate C.A."/>
        </authorList>
    </citation>
    <scope>NUCLEOTIDE SEQUENCE</scope>
    <source>
        <strain evidence="3">MF-1</strain>
    </source>
</reference>
<keyword evidence="1" id="KW-0175">Coiled coil</keyword>